<dbReference type="InterPro" id="IPR020843">
    <property type="entry name" value="ER"/>
</dbReference>
<keyword evidence="3" id="KW-0560">Oxidoreductase</keyword>
<comment type="caution">
    <text evidence="5">The sequence shown here is derived from an EMBL/GenBank/DDBJ whole genome shotgun (WGS) entry which is preliminary data.</text>
</comment>
<dbReference type="InterPro" id="IPR036291">
    <property type="entry name" value="NAD(P)-bd_dom_sf"/>
</dbReference>
<dbReference type="SUPFAM" id="SSF50129">
    <property type="entry name" value="GroES-like"/>
    <property type="match status" value="1"/>
</dbReference>
<dbReference type="EMBL" id="JAADJZ010000013">
    <property type="protein sequence ID" value="KAF2870630.1"/>
    <property type="molecule type" value="Genomic_DNA"/>
</dbReference>
<dbReference type="InterPro" id="IPR013154">
    <property type="entry name" value="ADH-like_N"/>
</dbReference>
<organism evidence="5 6">
    <name type="scientific">Massariosphaeria phaeospora</name>
    <dbReference type="NCBI Taxonomy" id="100035"/>
    <lineage>
        <taxon>Eukaryota</taxon>
        <taxon>Fungi</taxon>
        <taxon>Dikarya</taxon>
        <taxon>Ascomycota</taxon>
        <taxon>Pezizomycotina</taxon>
        <taxon>Dothideomycetes</taxon>
        <taxon>Pleosporomycetidae</taxon>
        <taxon>Pleosporales</taxon>
        <taxon>Pleosporales incertae sedis</taxon>
        <taxon>Massariosphaeria</taxon>
    </lineage>
</organism>
<dbReference type="SMART" id="SM00829">
    <property type="entry name" value="PKS_ER"/>
    <property type="match status" value="1"/>
</dbReference>
<dbReference type="Gene3D" id="3.40.50.720">
    <property type="entry name" value="NAD(P)-binding Rossmann-like Domain"/>
    <property type="match status" value="1"/>
</dbReference>
<feature type="domain" description="Enoyl reductase (ER)" evidence="4">
    <location>
        <begin position="14"/>
        <end position="344"/>
    </location>
</feature>
<name>A0A7C8ICH9_9PLEO</name>
<evidence type="ECO:0000259" key="4">
    <source>
        <dbReference type="SMART" id="SM00829"/>
    </source>
</evidence>
<dbReference type="Gene3D" id="3.90.180.10">
    <property type="entry name" value="Medium-chain alcohol dehydrogenases, catalytic domain"/>
    <property type="match status" value="1"/>
</dbReference>
<protein>
    <submittedName>
        <fullName evidence="5">Chaperonin 10-like protein</fullName>
    </submittedName>
</protein>
<dbReference type="InterPro" id="IPR047122">
    <property type="entry name" value="Trans-enoyl_RdTase-like"/>
</dbReference>
<proteinExistence type="inferred from homology"/>
<dbReference type="SUPFAM" id="SSF51735">
    <property type="entry name" value="NAD(P)-binding Rossmann-fold domains"/>
    <property type="match status" value="1"/>
</dbReference>
<dbReference type="CDD" id="cd08249">
    <property type="entry name" value="enoyl_reductase_like"/>
    <property type="match status" value="1"/>
</dbReference>
<dbReference type="InterPro" id="IPR013149">
    <property type="entry name" value="ADH-like_C"/>
</dbReference>
<dbReference type="Pfam" id="PF00107">
    <property type="entry name" value="ADH_zinc_N"/>
    <property type="match status" value="1"/>
</dbReference>
<gene>
    <name evidence="5" type="ORF">BDV95DRAFT_595347</name>
</gene>
<dbReference type="AlphaFoldDB" id="A0A7C8ICH9"/>
<evidence type="ECO:0000313" key="6">
    <source>
        <dbReference type="Proteomes" id="UP000481861"/>
    </source>
</evidence>
<comment type="similarity">
    <text evidence="1">Belongs to the zinc-containing alcohol dehydrogenase family.</text>
</comment>
<keyword evidence="6" id="KW-1185">Reference proteome</keyword>
<evidence type="ECO:0000313" key="5">
    <source>
        <dbReference type="EMBL" id="KAF2870630.1"/>
    </source>
</evidence>
<dbReference type="InterPro" id="IPR011032">
    <property type="entry name" value="GroES-like_sf"/>
</dbReference>
<dbReference type="OrthoDB" id="3509362at2759"/>
<accession>A0A7C8ICH9</accession>
<sequence>MTTNRAAFMETEKGSFVVRDAETMQPGPGEVLVKVHATAIQPADAKIAKFAVLKMEYPSVFGGPVAGFVEALGEGVKKVAVGEPVVSGTKFYVHKKAGYGGLQRFAVVDESEIVEIGDVSFTDAVTLASYTPPGALFGASTLHLHRPTIPASPLPASEQGKKILIWGGSSAMGALSISYAKQAGYTVISTSSPQNLSLLRSLGADHVFDHSDPSTVDSIRALFPIDYWFDCISLPATVSTIFKILAPEGSPVTKANILMLLPPSMPGMPQPPEGVTLQFHRFSTHAPENADWAKWLLARGGFLERGMKEGVLKGVPAEVVGGLEKAEEGIERVHKGVSAKKIVVEPWSDC</sequence>
<dbReference type="GO" id="GO:0016651">
    <property type="term" value="F:oxidoreductase activity, acting on NAD(P)H"/>
    <property type="evidence" value="ECO:0007669"/>
    <property type="project" value="InterPro"/>
</dbReference>
<evidence type="ECO:0000256" key="1">
    <source>
        <dbReference type="ARBA" id="ARBA00008072"/>
    </source>
</evidence>
<comment type="subunit">
    <text evidence="2">Monomer.</text>
</comment>
<evidence type="ECO:0000256" key="2">
    <source>
        <dbReference type="ARBA" id="ARBA00011245"/>
    </source>
</evidence>
<dbReference type="Pfam" id="PF08240">
    <property type="entry name" value="ADH_N"/>
    <property type="match status" value="1"/>
</dbReference>
<dbReference type="Proteomes" id="UP000481861">
    <property type="component" value="Unassembled WGS sequence"/>
</dbReference>
<dbReference type="PANTHER" id="PTHR45348:SF2">
    <property type="entry name" value="ZINC-TYPE ALCOHOL DEHYDROGENASE-LIKE PROTEIN C2E1P3.01"/>
    <property type="match status" value="1"/>
</dbReference>
<dbReference type="PANTHER" id="PTHR45348">
    <property type="entry name" value="HYPOTHETICAL OXIDOREDUCTASE (EUROFUNG)"/>
    <property type="match status" value="1"/>
</dbReference>
<evidence type="ECO:0000256" key="3">
    <source>
        <dbReference type="ARBA" id="ARBA00023002"/>
    </source>
</evidence>
<reference evidence="5 6" key="1">
    <citation type="submission" date="2020-01" db="EMBL/GenBank/DDBJ databases">
        <authorList>
            <consortium name="DOE Joint Genome Institute"/>
            <person name="Haridas S."/>
            <person name="Albert R."/>
            <person name="Binder M."/>
            <person name="Bloem J."/>
            <person name="Labutti K."/>
            <person name="Salamov A."/>
            <person name="Andreopoulos B."/>
            <person name="Baker S.E."/>
            <person name="Barry K."/>
            <person name="Bills G."/>
            <person name="Bluhm B.H."/>
            <person name="Cannon C."/>
            <person name="Castanera R."/>
            <person name="Culley D.E."/>
            <person name="Daum C."/>
            <person name="Ezra D."/>
            <person name="Gonzalez J.B."/>
            <person name="Henrissat B."/>
            <person name="Kuo A."/>
            <person name="Liang C."/>
            <person name="Lipzen A."/>
            <person name="Lutzoni F."/>
            <person name="Magnuson J."/>
            <person name="Mondo S."/>
            <person name="Nolan M."/>
            <person name="Ohm R."/>
            <person name="Pangilinan J."/>
            <person name="Park H.-J.H."/>
            <person name="Ramirez L."/>
            <person name="Alfaro M."/>
            <person name="Sun H."/>
            <person name="Tritt A."/>
            <person name="Yoshinaga Y."/>
            <person name="Zwiers L.-H.L."/>
            <person name="Turgeon B.G."/>
            <person name="Goodwin S.B."/>
            <person name="Spatafora J.W."/>
            <person name="Crous P.W."/>
            <person name="Grigoriev I.V."/>
        </authorList>
    </citation>
    <scope>NUCLEOTIDE SEQUENCE [LARGE SCALE GENOMIC DNA]</scope>
    <source>
        <strain evidence="5 6">CBS 611.86</strain>
    </source>
</reference>